<dbReference type="EC" id="2.-.-.-" evidence="4"/>
<accession>A0AAN0RF97</accession>
<sequence length="363" mass="39918">MAQTGYGRCRDAGECMMRVAQIMAGAPQGGAELFFERLSIALYRSGVQVLPCIRTEPARATRLMKAGLKPVQMAFGGLFDIRTGVRLRSQLRAFAPQIAIAWMSRAARFAPSGDWTLAGRLGGYYDLGYYRRCQHLIGNTVGLTRWMVQQGWPEDRVHYLPNFANDFSRIPAADRAEMKIPPHVPLVLALGRLHRNKGFDTLICALRHLPGVHALIAGEGPEREALTDLARKMGVEDRLYMPGWRSDTGALLAMADMLVCPSRHEPLGNVVIEGWSATCPVVATAADGPRELIQTGEDGLLSPVDDVDALASAIATVLEDSALAHRLAASGRRRFERDYAEAPVLARWLDWLQRHAAPEKAGR</sequence>
<evidence type="ECO:0000256" key="2">
    <source>
        <dbReference type="ARBA" id="ARBA00022679"/>
    </source>
</evidence>
<reference evidence="5" key="1">
    <citation type="submission" date="2012-06" db="EMBL/GenBank/DDBJ databases">
        <title>Genome analysis of multiple Granulibacter bethesdensis isolates demonstrates substantial genome diversity.</title>
        <authorList>
            <person name="Greenberg D.E."/>
            <person name="Porcella S.F."/>
            <person name="Zarember K."/>
            <person name="Zelazny A.M."/>
            <person name="Bruno D."/>
            <person name="Martens C."/>
            <person name="Barbian K.D."/>
            <person name="Jaske E."/>
            <person name="Holland S.M."/>
        </authorList>
    </citation>
    <scope>NUCLEOTIDE SEQUENCE [LARGE SCALE GENOMIC DNA]</scope>
    <source>
        <strain evidence="5">CGDNIH3</strain>
    </source>
</reference>
<dbReference type="SUPFAM" id="SSF53756">
    <property type="entry name" value="UDP-Glycosyltransferase/glycogen phosphorylase"/>
    <property type="match status" value="1"/>
</dbReference>
<keyword evidence="1" id="KW-0328">Glycosyltransferase</keyword>
<dbReference type="Proteomes" id="UP000019438">
    <property type="component" value="Chromosome"/>
</dbReference>
<evidence type="ECO:0000313" key="4">
    <source>
        <dbReference type="EMBL" id="AHJ63871.1"/>
    </source>
</evidence>
<dbReference type="Pfam" id="PF00534">
    <property type="entry name" value="Glycos_transf_1"/>
    <property type="match status" value="1"/>
</dbReference>
<dbReference type="PANTHER" id="PTHR12526">
    <property type="entry name" value="GLYCOSYLTRANSFERASE"/>
    <property type="match status" value="1"/>
</dbReference>
<organism evidence="4 5">
    <name type="scientific">Granulibacter bethesdensis</name>
    <dbReference type="NCBI Taxonomy" id="364410"/>
    <lineage>
        <taxon>Bacteria</taxon>
        <taxon>Pseudomonadati</taxon>
        <taxon>Pseudomonadota</taxon>
        <taxon>Alphaproteobacteria</taxon>
        <taxon>Acetobacterales</taxon>
        <taxon>Acetobacteraceae</taxon>
        <taxon>Granulibacter</taxon>
    </lineage>
</organism>
<evidence type="ECO:0000256" key="1">
    <source>
        <dbReference type="ARBA" id="ARBA00022676"/>
    </source>
</evidence>
<protein>
    <submittedName>
        <fullName evidence="4">Lipopolysaccharide core biosynthesis glycosyl transferase lpsD</fullName>
        <ecNumber evidence="4">2.-.-.-</ecNumber>
    </submittedName>
</protein>
<dbReference type="KEGG" id="gbc:GbCGDNIH3_1984"/>
<dbReference type="InterPro" id="IPR001296">
    <property type="entry name" value="Glyco_trans_1"/>
</dbReference>
<evidence type="ECO:0000259" key="3">
    <source>
        <dbReference type="Pfam" id="PF00534"/>
    </source>
</evidence>
<proteinExistence type="predicted"/>
<dbReference type="Gene3D" id="3.40.50.2000">
    <property type="entry name" value="Glycogen Phosphorylase B"/>
    <property type="match status" value="2"/>
</dbReference>
<name>A0AAN0RF97_9PROT</name>
<dbReference type="AlphaFoldDB" id="A0AAN0RF97"/>
<gene>
    <name evidence="4" type="ORF">GbCGDNIH3_1984</name>
</gene>
<evidence type="ECO:0000313" key="5">
    <source>
        <dbReference type="Proteomes" id="UP000019438"/>
    </source>
</evidence>
<dbReference type="CDD" id="cd03811">
    <property type="entry name" value="GT4_GT28_WabH-like"/>
    <property type="match status" value="1"/>
</dbReference>
<dbReference type="EMBL" id="CP003181">
    <property type="protein sequence ID" value="AHJ63871.1"/>
    <property type="molecule type" value="Genomic_DNA"/>
</dbReference>
<feature type="domain" description="Glycosyl transferase family 1" evidence="3">
    <location>
        <begin position="174"/>
        <end position="333"/>
    </location>
</feature>
<dbReference type="GO" id="GO:0016757">
    <property type="term" value="F:glycosyltransferase activity"/>
    <property type="evidence" value="ECO:0007669"/>
    <property type="project" value="UniProtKB-KW"/>
</dbReference>
<dbReference type="PANTHER" id="PTHR12526:SF510">
    <property type="entry name" value="D-INOSITOL 3-PHOSPHATE GLYCOSYLTRANSFERASE"/>
    <property type="match status" value="1"/>
</dbReference>
<keyword evidence="2 4" id="KW-0808">Transferase</keyword>